<reference evidence="3 4" key="1">
    <citation type="journal article" date="2019" name="Int. J. Syst. Evol. Microbiol.">
        <title>The Global Catalogue of Microorganisms (GCM) 10K type strain sequencing project: providing services to taxonomists for standard genome sequencing and annotation.</title>
        <authorList>
            <consortium name="The Broad Institute Genomics Platform"/>
            <consortium name="The Broad Institute Genome Sequencing Center for Infectious Disease"/>
            <person name="Wu L."/>
            <person name="Ma J."/>
        </authorList>
    </citation>
    <scope>NUCLEOTIDE SEQUENCE [LARGE SCALE GENOMIC DNA]</scope>
    <source>
        <strain evidence="3 4">JCM 14901</strain>
    </source>
</reference>
<dbReference type="InterPro" id="IPR013752">
    <property type="entry name" value="KPA_reductase"/>
</dbReference>
<gene>
    <name evidence="3" type="ORF">GCM10009776_31710</name>
</gene>
<dbReference type="InterPro" id="IPR036291">
    <property type="entry name" value="NAD(P)-bd_dom_sf"/>
</dbReference>
<dbReference type="EMBL" id="BAAAOG010000008">
    <property type="protein sequence ID" value="GAA1966386.1"/>
    <property type="molecule type" value="Genomic_DNA"/>
</dbReference>
<name>A0ABN2RBE0_9MICO</name>
<evidence type="ECO:0000313" key="4">
    <source>
        <dbReference type="Proteomes" id="UP001499933"/>
    </source>
</evidence>
<dbReference type="RefSeq" id="WP_344096453.1">
    <property type="nucleotide sequence ID" value="NZ_BAAAOG010000008.1"/>
</dbReference>
<dbReference type="InterPro" id="IPR013332">
    <property type="entry name" value="KPR_N"/>
</dbReference>
<dbReference type="InterPro" id="IPR013328">
    <property type="entry name" value="6PGD_dom2"/>
</dbReference>
<dbReference type="PANTHER" id="PTHR21708">
    <property type="entry name" value="PROBABLE 2-DEHYDROPANTOATE 2-REDUCTASE"/>
    <property type="match status" value="1"/>
</dbReference>
<accession>A0ABN2RBE0</accession>
<dbReference type="Gene3D" id="1.10.1040.10">
    <property type="entry name" value="N-(1-d-carboxylethyl)-l-norvaline Dehydrogenase, domain 2"/>
    <property type="match status" value="1"/>
</dbReference>
<comment type="caution">
    <text evidence="3">The sequence shown here is derived from an EMBL/GenBank/DDBJ whole genome shotgun (WGS) entry which is preliminary data.</text>
</comment>
<sequence>MEPTDLRVAVVGSGANGASIGADLIHAGVDVTLVEQWPAHVAAMRAGGLRIRMPERELVVGPRVIHLCEVAELRHPFDVVLIVMKAYDTRWAAELIAPAVAADGVVAAVQNGMTTDAAAAAVGADRAVGTVIEVSSTMAQPGIVHRHTPPERSWFAVDAEPRADRVAQLLGNSGTVARFADIDSAKWMKLVSNCSVLVPTAALGLPMAEAIDVDGMRALMIRAGQEALDVGAARGHAALPIFGLTDDDLADRAAIVAAMLDVLYDRFVVAGATTTVLQDWRKSRRSEAADLNGLVEAEGARLGIPTPANTAIMSLARRIESGEIAPDPANAPALTA</sequence>
<feature type="domain" description="Ketopantoate reductase C-terminal" evidence="2">
    <location>
        <begin position="181"/>
        <end position="320"/>
    </location>
</feature>
<dbReference type="InterPro" id="IPR008927">
    <property type="entry name" value="6-PGluconate_DH-like_C_sf"/>
</dbReference>
<dbReference type="PANTHER" id="PTHR21708:SF26">
    <property type="entry name" value="2-DEHYDROPANTOATE 2-REDUCTASE"/>
    <property type="match status" value="1"/>
</dbReference>
<evidence type="ECO:0000259" key="1">
    <source>
        <dbReference type="Pfam" id="PF02558"/>
    </source>
</evidence>
<evidence type="ECO:0000313" key="3">
    <source>
        <dbReference type="EMBL" id="GAA1966386.1"/>
    </source>
</evidence>
<feature type="domain" description="Ketopantoate reductase N-terminal" evidence="1">
    <location>
        <begin position="8"/>
        <end position="154"/>
    </location>
</feature>
<dbReference type="Pfam" id="PF08546">
    <property type="entry name" value="ApbA_C"/>
    <property type="match status" value="1"/>
</dbReference>
<protein>
    <submittedName>
        <fullName evidence="3">2-dehydropantoate 2-reductase</fullName>
    </submittedName>
</protein>
<dbReference type="SUPFAM" id="SSF48179">
    <property type="entry name" value="6-phosphogluconate dehydrogenase C-terminal domain-like"/>
    <property type="match status" value="1"/>
</dbReference>
<keyword evidence="4" id="KW-1185">Reference proteome</keyword>
<dbReference type="SUPFAM" id="SSF51735">
    <property type="entry name" value="NAD(P)-binding Rossmann-fold domains"/>
    <property type="match status" value="1"/>
</dbReference>
<dbReference type="Proteomes" id="UP001499933">
    <property type="component" value="Unassembled WGS sequence"/>
</dbReference>
<organism evidence="3 4">
    <name type="scientific">Microbacterium deminutum</name>
    <dbReference type="NCBI Taxonomy" id="344164"/>
    <lineage>
        <taxon>Bacteria</taxon>
        <taxon>Bacillati</taxon>
        <taxon>Actinomycetota</taxon>
        <taxon>Actinomycetes</taxon>
        <taxon>Micrococcales</taxon>
        <taxon>Microbacteriaceae</taxon>
        <taxon>Microbacterium</taxon>
    </lineage>
</organism>
<proteinExistence type="predicted"/>
<evidence type="ECO:0000259" key="2">
    <source>
        <dbReference type="Pfam" id="PF08546"/>
    </source>
</evidence>
<dbReference type="InterPro" id="IPR051402">
    <property type="entry name" value="KPR-Related"/>
</dbReference>
<dbReference type="Pfam" id="PF02558">
    <property type="entry name" value="ApbA"/>
    <property type="match status" value="1"/>
</dbReference>
<dbReference type="Gene3D" id="3.40.50.720">
    <property type="entry name" value="NAD(P)-binding Rossmann-like Domain"/>
    <property type="match status" value="1"/>
</dbReference>